<sequence length="214" mass="24476">MTELIEQHFYSSYLPDSANEQIRQAIQLQFPQGSDFKLGTVEFERYRTIRKGLEAIQQNRLFNDSARFKTIYLGTDSRRGLYPFTLPPSSQPTEHPDAFVRINARINSLFLQVVPGDTSVAMQQLNALQSAISPADFQLCTAKISLRPSNRKRPFDWDIRTVSFSNIVFNPAQTKALLRYDMYCGGNCGFGEILLVEKVNGNWQIKQAEQLWIS</sequence>
<proteinExistence type="predicted"/>
<accession>A0A9X1VEA2</accession>
<reference evidence="1" key="1">
    <citation type="submission" date="2022-03" db="EMBL/GenBank/DDBJ databases">
        <title>Bacterial whole genome sequence for Hymenobacter sp. DH14.</title>
        <authorList>
            <person name="Le V."/>
        </authorList>
    </citation>
    <scope>NUCLEOTIDE SEQUENCE</scope>
    <source>
        <strain evidence="1">DH14</strain>
    </source>
</reference>
<evidence type="ECO:0000313" key="1">
    <source>
        <dbReference type="EMBL" id="MCI1187321.1"/>
    </source>
</evidence>
<comment type="caution">
    <text evidence="1">The sequence shown here is derived from an EMBL/GenBank/DDBJ whole genome shotgun (WGS) entry which is preliminary data.</text>
</comment>
<dbReference type="AlphaFoldDB" id="A0A9X1VEA2"/>
<name>A0A9X1VEA2_9BACT</name>
<evidence type="ECO:0000313" key="2">
    <source>
        <dbReference type="Proteomes" id="UP001139193"/>
    </source>
</evidence>
<keyword evidence="2" id="KW-1185">Reference proteome</keyword>
<dbReference type="EMBL" id="JALBGC010000002">
    <property type="protein sequence ID" value="MCI1187321.1"/>
    <property type="molecule type" value="Genomic_DNA"/>
</dbReference>
<organism evidence="1 2">
    <name type="scientific">Hymenobacter cyanobacteriorum</name>
    <dbReference type="NCBI Taxonomy" id="2926463"/>
    <lineage>
        <taxon>Bacteria</taxon>
        <taxon>Pseudomonadati</taxon>
        <taxon>Bacteroidota</taxon>
        <taxon>Cytophagia</taxon>
        <taxon>Cytophagales</taxon>
        <taxon>Hymenobacteraceae</taxon>
        <taxon>Hymenobacter</taxon>
    </lineage>
</organism>
<dbReference type="RefSeq" id="WP_241935597.1">
    <property type="nucleotide sequence ID" value="NZ_JALBGC010000002.1"/>
</dbReference>
<dbReference type="Proteomes" id="UP001139193">
    <property type="component" value="Unassembled WGS sequence"/>
</dbReference>
<protein>
    <submittedName>
        <fullName evidence="1">Uncharacterized protein</fullName>
    </submittedName>
</protein>
<gene>
    <name evidence="1" type="ORF">MON38_07800</name>
</gene>